<keyword evidence="2" id="KW-1185">Reference proteome</keyword>
<organism evidence="1 2">
    <name type="scientific">Elysia crispata</name>
    <name type="common">lettuce slug</name>
    <dbReference type="NCBI Taxonomy" id="231223"/>
    <lineage>
        <taxon>Eukaryota</taxon>
        <taxon>Metazoa</taxon>
        <taxon>Spiralia</taxon>
        <taxon>Lophotrochozoa</taxon>
        <taxon>Mollusca</taxon>
        <taxon>Gastropoda</taxon>
        <taxon>Heterobranchia</taxon>
        <taxon>Euthyneura</taxon>
        <taxon>Panpulmonata</taxon>
        <taxon>Sacoglossa</taxon>
        <taxon>Placobranchoidea</taxon>
        <taxon>Plakobranchidae</taxon>
        <taxon>Elysia</taxon>
    </lineage>
</organism>
<proteinExistence type="predicted"/>
<sequence length="139" mass="15828">MKLFHLLVSTLTLSRKCRIVFFYRWRVHRACLQFGKIALTARFSVFSSLVPITICGSVVFPDYTGRLVSVGDNLIYDCSCRADLTPFVRLGIAMLWANIFARSSVLYQSNPQAVFTDKMYRSILYPSDAAAVLWIWSKG</sequence>
<name>A0AAE0ZHE5_9GAST</name>
<comment type="caution">
    <text evidence="1">The sequence shown here is derived from an EMBL/GenBank/DDBJ whole genome shotgun (WGS) entry which is preliminary data.</text>
</comment>
<dbReference type="EMBL" id="JAWDGP010003957">
    <property type="protein sequence ID" value="KAK3769240.1"/>
    <property type="molecule type" value="Genomic_DNA"/>
</dbReference>
<dbReference type="AlphaFoldDB" id="A0AAE0ZHE5"/>
<evidence type="ECO:0000313" key="2">
    <source>
        <dbReference type="Proteomes" id="UP001283361"/>
    </source>
</evidence>
<reference evidence="1" key="1">
    <citation type="journal article" date="2023" name="G3 (Bethesda)">
        <title>A reference genome for the long-term kleptoplast-retaining sea slug Elysia crispata morphotype clarki.</title>
        <authorList>
            <person name="Eastman K.E."/>
            <person name="Pendleton A.L."/>
            <person name="Shaikh M.A."/>
            <person name="Suttiyut T."/>
            <person name="Ogas R."/>
            <person name="Tomko P."/>
            <person name="Gavelis G."/>
            <person name="Widhalm J.R."/>
            <person name="Wisecaver J.H."/>
        </authorList>
    </citation>
    <scope>NUCLEOTIDE SEQUENCE</scope>
    <source>
        <strain evidence="1">ECLA1</strain>
    </source>
</reference>
<protein>
    <submittedName>
        <fullName evidence="1">Uncharacterized protein</fullName>
    </submittedName>
</protein>
<accession>A0AAE0ZHE5</accession>
<dbReference type="Proteomes" id="UP001283361">
    <property type="component" value="Unassembled WGS sequence"/>
</dbReference>
<evidence type="ECO:0000313" key="1">
    <source>
        <dbReference type="EMBL" id="KAK3769240.1"/>
    </source>
</evidence>
<gene>
    <name evidence="1" type="ORF">RRG08_005187</name>
</gene>